<sequence length="357" mass="39529">MNENHKELISMGLTVGIVVLSLFIIHRFIPSLIWASIIAIATYPLYKKWHYLFRNKNNLSALLFTTLIGLLFLLPLSWLLGLLIKELQIFINFLQDLNQQGGAAPKFLKDFPFMGSDLITYWDDHIGKPGMIKSLLSNVHLSLTPTSYYVKQIGSNLAHRSVQLGFTLLSLFFLYRDGDRLILQIYQVGESCLGKRWFRYADRLPRALRATVNGTIVVGLGVGVLMGVCYGMVDFPAPTLVGFITALAAMIPFVVPIVFITVAIILVSFGSMIGAIIVLVWGTLVMFVADHFVKPVLIGGAIELPFLAVLFGILGGVETLGLLGLFVGPLIMVLFVTLWQEPQILVSAQIHQPADKK</sequence>
<dbReference type="Proteomes" id="UP000054693">
    <property type="component" value="Unassembled WGS sequence"/>
</dbReference>
<evidence type="ECO:0000256" key="3">
    <source>
        <dbReference type="ARBA" id="ARBA00022692"/>
    </source>
</evidence>
<proteinExistence type="inferred from homology"/>
<dbReference type="GO" id="GO:0016020">
    <property type="term" value="C:membrane"/>
    <property type="evidence" value="ECO:0007669"/>
    <property type="project" value="UniProtKB-SubCell"/>
</dbReference>
<feature type="transmembrane region" description="Helical" evidence="6">
    <location>
        <begin position="320"/>
        <end position="339"/>
    </location>
</feature>
<reference evidence="7 8" key="1">
    <citation type="submission" date="2015-11" db="EMBL/GenBank/DDBJ databases">
        <title>Genomic analysis of 38 Legionella species identifies large and diverse effector repertoires.</title>
        <authorList>
            <person name="Burstein D."/>
            <person name="Amaro F."/>
            <person name="Zusman T."/>
            <person name="Lifshitz Z."/>
            <person name="Cohen O."/>
            <person name="Gilbert J.A."/>
            <person name="Pupko T."/>
            <person name="Shuman H.A."/>
            <person name="Segal G."/>
        </authorList>
    </citation>
    <scope>NUCLEOTIDE SEQUENCE [LARGE SCALE GENOMIC DNA]</scope>
    <source>
        <strain evidence="7 8">ATCC 49180</strain>
    </source>
</reference>
<evidence type="ECO:0000256" key="4">
    <source>
        <dbReference type="ARBA" id="ARBA00022989"/>
    </source>
</evidence>
<protein>
    <submittedName>
        <fullName evidence="7">Permease</fullName>
    </submittedName>
</protein>
<evidence type="ECO:0000313" key="7">
    <source>
        <dbReference type="EMBL" id="KTD72749.1"/>
    </source>
</evidence>
<keyword evidence="4 6" id="KW-1133">Transmembrane helix</keyword>
<gene>
    <name evidence="7" type="ORF">Ltuc_0596</name>
</gene>
<feature type="transmembrane region" description="Helical" evidence="6">
    <location>
        <begin position="240"/>
        <end position="266"/>
    </location>
</feature>
<keyword evidence="5 6" id="KW-0472">Membrane</keyword>
<feature type="transmembrane region" description="Helical" evidence="6">
    <location>
        <begin position="272"/>
        <end position="289"/>
    </location>
</feature>
<evidence type="ECO:0000313" key="8">
    <source>
        <dbReference type="Proteomes" id="UP000054693"/>
    </source>
</evidence>
<evidence type="ECO:0000256" key="1">
    <source>
        <dbReference type="ARBA" id="ARBA00004141"/>
    </source>
</evidence>
<dbReference type="PATRIC" id="fig|40335.7.peg.619"/>
<evidence type="ECO:0000256" key="6">
    <source>
        <dbReference type="SAM" id="Phobius"/>
    </source>
</evidence>
<dbReference type="InterPro" id="IPR002549">
    <property type="entry name" value="AI-2E-like"/>
</dbReference>
<keyword evidence="8" id="KW-1185">Reference proteome</keyword>
<dbReference type="PANTHER" id="PTHR21716:SF61">
    <property type="entry name" value="BLR8064 PROTEIN"/>
    <property type="match status" value="1"/>
</dbReference>
<feature type="transmembrane region" description="Helical" evidence="6">
    <location>
        <begin position="12"/>
        <end position="41"/>
    </location>
</feature>
<comment type="subcellular location">
    <subcellularLocation>
        <location evidence="1">Membrane</location>
        <topology evidence="1">Multi-pass membrane protein</topology>
    </subcellularLocation>
</comment>
<dbReference type="RefSeq" id="WP_058519854.1">
    <property type="nucleotide sequence ID" value="NZ_CAAAIP010000001.1"/>
</dbReference>
<dbReference type="PANTHER" id="PTHR21716">
    <property type="entry name" value="TRANSMEMBRANE PROTEIN"/>
    <property type="match status" value="1"/>
</dbReference>
<dbReference type="STRING" id="40335.Ltuc_0596"/>
<dbReference type="EMBL" id="LNZA01000001">
    <property type="protein sequence ID" value="KTD72749.1"/>
    <property type="molecule type" value="Genomic_DNA"/>
</dbReference>
<feature type="transmembrane region" description="Helical" evidence="6">
    <location>
        <begin position="296"/>
        <end position="314"/>
    </location>
</feature>
<organism evidence="7 8">
    <name type="scientific">Legionella tucsonensis</name>
    <dbReference type="NCBI Taxonomy" id="40335"/>
    <lineage>
        <taxon>Bacteria</taxon>
        <taxon>Pseudomonadati</taxon>
        <taxon>Pseudomonadota</taxon>
        <taxon>Gammaproteobacteria</taxon>
        <taxon>Legionellales</taxon>
        <taxon>Legionellaceae</taxon>
        <taxon>Legionella</taxon>
    </lineage>
</organism>
<comment type="caution">
    <text evidence="7">The sequence shown here is derived from an EMBL/GenBank/DDBJ whole genome shotgun (WGS) entry which is preliminary data.</text>
</comment>
<dbReference type="AlphaFoldDB" id="A0A0W0ZUA1"/>
<dbReference type="Pfam" id="PF01594">
    <property type="entry name" value="AI-2E_transport"/>
    <property type="match status" value="1"/>
</dbReference>
<accession>A0A0W0ZUA1</accession>
<feature type="transmembrane region" description="Helical" evidence="6">
    <location>
        <begin position="61"/>
        <end position="84"/>
    </location>
</feature>
<evidence type="ECO:0000256" key="5">
    <source>
        <dbReference type="ARBA" id="ARBA00023136"/>
    </source>
</evidence>
<dbReference type="OrthoDB" id="106838at2"/>
<name>A0A0W0ZUA1_9GAMM</name>
<keyword evidence="3 6" id="KW-0812">Transmembrane</keyword>
<comment type="similarity">
    <text evidence="2">Belongs to the autoinducer-2 exporter (AI-2E) (TC 2.A.86) family.</text>
</comment>
<feature type="transmembrane region" description="Helical" evidence="6">
    <location>
        <begin position="212"/>
        <end position="233"/>
    </location>
</feature>
<evidence type="ECO:0000256" key="2">
    <source>
        <dbReference type="ARBA" id="ARBA00009773"/>
    </source>
</evidence>